<gene>
    <name evidence="1" type="ORF">GPUH_LOCUS20943</name>
</gene>
<protein>
    <submittedName>
        <fullName evidence="3">Ribose-5-phosphate isomerase</fullName>
    </submittedName>
</protein>
<dbReference type="EMBL" id="UYRT01091514">
    <property type="protein sequence ID" value="VDN37163.1"/>
    <property type="molecule type" value="Genomic_DNA"/>
</dbReference>
<accession>A0A183EJ01</accession>
<name>A0A183EJ01_9BILA</name>
<sequence>MATSRDDEKLTKVHLIEKGVDVIVERSSLFPAASESKVNADRVCPVLVVDAGEEQRKIAAEFIGRTSRCINGLDFCNLVVIPSVGICVKGRLLVSSGPDKYVELKDIKTVQVNGEEKPIEKSV</sequence>
<dbReference type="OrthoDB" id="5804267at2759"/>
<organism evidence="3">
    <name type="scientific">Gongylonema pulchrum</name>
    <dbReference type="NCBI Taxonomy" id="637853"/>
    <lineage>
        <taxon>Eukaryota</taxon>
        <taxon>Metazoa</taxon>
        <taxon>Ecdysozoa</taxon>
        <taxon>Nematoda</taxon>
        <taxon>Chromadorea</taxon>
        <taxon>Rhabditida</taxon>
        <taxon>Spirurina</taxon>
        <taxon>Spiruromorpha</taxon>
        <taxon>Spiruroidea</taxon>
        <taxon>Gongylonematidae</taxon>
        <taxon>Gongylonema</taxon>
    </lineage>
</organism>
<evidence type="ECO:0000313" key="2">
    <source>
        <dbReference type="Proteomes" id="UP000271098"/>
    </source>
</evidence>
<dbReference type="AlphaFoldDB" id="A0A183EJ01"/>
<evidence type="ECO:0000313" key="3">
    <source>
        <dbReference type="WBParaSite" id="GPUH_0002096701-mRNA-1"/>
    </source>
</evidence>
<evidence type="ECO:0000313" key="1">
    <source>
        <dbReference type="EMBL" id="VDN37163.1"/>
    </source>
</evidence>
<reference evidence="3" key="1">
    <citation type="submission" date="2016-06" db="UniProtKB">
        <authorList>
            <consortium name="WormBaseParasite"/>
        </authorList>
    </citation>
    <scope>IDENTIFICATION</scope>
</reference>
<dbReference type="Proteomes" id="UP000271098">
    <property type="component" value="Unassembled WGS sequence"/>
</dbReference>
<keyword evidence="2" id="KW-1185">Reference proteome</keyword>
<proteinExistence type="predicted"/>
<reference evidence="1 2" key="2">
    <citation type="submission" date="2018-11" db="EMBL/GenBank/DDBJ databases">
        <authorList>
            <consortium name="Pathogen Informatics"/>
        </authorList>
    </citation>
    <scope>NUCLEOTIDE SEQUENCE [LARGE SCALE GENOMIC DNA]</scope>
</reference>
<dbReference type="WBParaSite" id="GPUH_0002096701-mRNA-1">
    <property type="protein sequence ID" value="GPUH_0002096701-mRNA-1"/>
    <property type="gene ID" value="GPUH_0002096701"/>
</dbReference>